<dbReference type="EMBL" id="JABEBT010000170">
    <property type="protein sequence ID" value="KAF7627089.1"/>
    <property type="molecule type" value="Genomic_DNA"/>
</dbReference>
<sequence>WGTGNKDLNKGKGSSNTEYNQFVYNSTDIPNPLTQFEGYNSFIPSQFDNSLTYQGEGSSTHYGQYNNQGIPSEQQINTSSSTHLRESAFRNVLPSVIVPPSFSASNNVAQSSLPNLSTTNNQNVDHSTQYPYNFNNISPYYVGGSSTSAVQNNNFQRGIPQSEQLNSLPNLDELGDIFRTKPSISYTHKDVQGQSSLQGNEFSNLNYQQLNQEETLPNVETSNTQVLNDNWLREEHHVTKLSNGKYYNCNACNTKFLFVREHINSPKHLQYLNCKYMHKLYCYTSLFF</sequence>
<keyword evidence="3" id="KW-1185">Reference proteome</keyword>
<feature type="region of interest" description="Disordered" evidence="1">
    <location>
        <begin position="54"/>
        <end position="83"/>
    </location>
</feature>
<accession>A0A8S9Z7C7</accession>
<proteinExistence type="predicted"/>
<gene>
    <name evidence="2" type="ORF">Mgra_00009630</name>
</gene>
<evidence type="ECO:0000313" key="2">
    <source>
        <dbReference type="EMBL" id="KAF7627089.1"/>
    </source>
</evidence>
<comment type="caution">
    <text evidence="2">The sequence shown here is derived from an EMBL/GenBank/DDBJ whole genome shotgun (WGS) entry which is preliminary data.</text>
</comment>
<evidence type="ECO:0000313" key="3">
    <source>
        <dbReference type="Proteomes" id="UP000605970"/>
    </source>
</evidence>
<feature type="non-terminal residue" evidence="2">
    <location>
        <position position="288"/>
    </location>
</feature>
<dbReference type="Proteomes" id="UP000605970">
    <property type="component" value="Unassembled WGS sequence"/>
</dbReference>
<dbReference type="AlphaFoldDB" id="A0A8S9Z7C7"/>
<protein>
    <submittedName>
        <fullName evidence="2">Uncharacterized protein</fullName>
    </submittedName>
</protein>
<evidence type="ECO:0000256" key="1">
    <source>
        <dbReference type="SAM" id="MobiDB-lite"/>
    </source>
</evidence>
<feature type="compositionally biased region" description="Polar residues" evidence="1">
    <location>
        <begin position="54"/>
        <end position="82"/>
    </location>
</feature>
<organism evidence="2 3">
    <name type="scientific">Meloidogyne graminicola</name>
    <dbReference type="NCBI Taxonomy" id="189291"/>
    <lineage>
        <taxon>Eukaryota</taxon>
        <taxon>Metazoa</taxon>
        <taxon>Ecdysozoa</taxon>
        <taxon>Nematoda</taxon>
        <taxon>Chromadorea</taxon>
        <taxon>Rhabditida</taxon>
        <taxon>Tylenchina</taxon>
        <taxon>Tylenchomorpha</taxon>
        <taxon>Tylenchoidea</taxon>
        <taxon>Meloidogynidae</taxon>
        <taxon>Meloidogyninae</taxon>
        <taxon>Meloidogyne</taxon>
    </lineage>
</organism>
<name>A0A8S9Z7C7_9BILA</name>
<reference evidence="2" key="1">
    <citation type="journal article" date="2020" name="Ecol. Evol.">
        <title>Genome structure and content of the rice root-knot nematode (Meloidogyne graminicola).</title>
        <authorList>
            <person name="Phan N.T."/>
            <person name="Danchin E.G.J."/>
            <person name="Klopp C."/>
            <person name="Perfus-Barbeoch L."/>
            <person name="Kozlowski D.K."/>
            <person name="Koutsovoulos G.D."/>
            <person name="Lopez-Roques C."/>
            <person name="Bouchez O."/>
            <person name="Zahm M."/>
            <person name="Besnard G."/>
            <person name="Bellafiore S."/>
        </authorList>
    </citation>
    <scope>NUCLEOTIDE SEQUENCE</scope>
    <source>
        <strain evidence="2">VN-18</strain>
    </source>
</reference>